<evidence type="ECO:0000313" key="1">
    <source>
        <dbReference type="EMBL" id="MPC36323.1"/>
    </source>
</evidence>
<proteinExistence type="predicted"/>
<dbReference type="Proteomes" id="UP000324222">
    <property type="component" value="Unassembled WGS sequence"/>
</dbReference>
<keyword evidence="2" id="KW-1185">Reference proteome</keyword>
<reference evidence="1 2" key="1">
    <citation type="submission" date="2019-05" db="EMBL/GenBank/DDBJ databases">
        <title>Another draft genome of Portunus trituberculatus and its Hox gene families provides insights of decapod evolution.</title>
        <authorList>
            <person name="Jeong J.-H."/>
            <person name="Song I."/>
            <person name="Kim S."/>
            <person name="Choi T."/>
            <person name="Kim D."/>
            <person name="Ryu S."/>
            <person name="Kim W."/>
        </authorList>
    </citation>
    <scope>NUCLEOTIDE SEQUENCE [LARGE SCALE GENOMIC DNA]</scope>
    <source>
        <tissue evidence="1">Muscle</tissue>
    </source>
</reference>
<accession>A0A5B7ETU0</accession>
<gene>
    <name evidence="1" type="ORF">E2C01_029778</name>
</gene>
<evidence type="ECO:0000313" key="2">
    <source>
        <dbReference type="Proteomes" id="UP000324222"/>
    </source>
</evidence>
<dbReference type="EMBL" id="VSRR010003486">
    <property type="protein sequence ID" value="MPC36323.1"/>
    <property type="molecule type" value="Genomic_DNA"/>
</dbReference>
<sequence>MNTVLLLFSDSEAGEGWGLGRQVSGSSRLRANTGGGGEDLTRNLWVAFEDGTSEGCVRMRVLPVTVQIEGANCIVFWIGFFRVSLKKDLDGLVYTHSEYVCLVLSH</sequence>
<organism evidence="1 2">
    <name type="scientific">Portunus trituberculatus</name>
    <name type="common">Swimming crab</name>
    <name type="synonym">Neptunus trituberculatus</name>
    <dbReference type="NCBI Taxonomy" id="210409"/>
    <lineage>
        <taxon>Eukaryota</taxon>
        <taxon>Metazoa</taxon>
        <taxon>Ecdysozoa</taxon>
        <taxon>Arthropoda</taxon>
        <taxon>Crustacea</taxon>
        <taxon>Multicrustacea</taxon>
        <taxon>Malacostraca</taxon>
        <taxon>Eumalacostraca</taxon>
        <taxon>Eucarida</taxon>
        <taxon>Decapoda</taxon>
        <taxon>Pleocyemata</taxon>
        <taxon>Brachyura</taxon>
        <taxon>Eubrachyura</taxon>
        <taxon>Portunoidea</taxon>
        <taxon>Portunidae</taxon>
        <taxon>Portuninae</taxon>
        <taxon>Portunus</taxon>
    </lineage>
</organism>
<dbReference type="AlphaFoldDB" id="A0A5B7ETU0"/>
<comment type="caution">
    <text evidence="1">The sequence shown here is derived from an EMBL/GenBank/DDBJ whole genome shotgun (WGS) entry which is preliminary data.</text>
</comment>
<protein>
    <submittedName>
        <fullName evidence="1">Uncharacterized protein</fullName>
    </submittedName>
</protein>
<name>A0A5B7ETU0_PORTR</name>